<dbReference type="Proteomes" id="UP001220478">
    <property type="component" value="Chromosome"/>
</dbReference>
<evidence type="ECO:0000313" key="5">
    <source>
        <dbReference type="Proteomes" id="UP001220478"/>
    </source>
</evidence>
<dbReference type="PANTHER" id="PTHR10434">
    <property type="entry name" value="1-ACYL-SN-GLYCEROL-3-PHOSPHATE ACYLTRANSFERASE"/>
    <property type="match status" value="1"/>
</dbReference>
<evidence type="ECO:0000256" key="2">
    <source>
        <dbReference type="ARBA" id="ARBA00023315"/>
    </source>
</evidence>
<keyword evidence="2 4" id="KW-0012">Acyltransferase</keyword>
<keyword evidence="5" id="KW-1185">Reference proteome</keyword>
<dbReference type="CDD" id="cd07989">
    <property type="entry name" value="LPLAT_AGPAT-like"/>
    <property type="match status" value="1"/>
</dbReference>
<dbReference type="RefSeq" id="WP_315571518.1">
    <property type="nucleotide sequence ID" value="NZ_CP118868.1"/>
</dbReference>
<dbReference type="EMBL" id="CP118868">
    <property type="protein sequence ID" value="WEG35425.1"/>
    <property type="molecule type" value="Genomic_DNA"/>
</dbReference>
<keyword evidence="1" id="KW-0808">Transferase</keyword>
<organism evidence="4 5">
    <name type="scientific">Amygdalobacter indicium</name>
    <dbReference type="NCBI Taxonomy" id="3029272"/>
    <lineage>
        <taxon>Bacteria</taxon>
        <taxon>Bacillati</taxon>
        <taxon>Bacillota</taxon>
        <taxon>Clostridia</taxon>
        <taxon>Eubacteriales</taxon>
        <taxon>Oscillospiraceae</taxon>
        <taxon>Amygdalobacter</taxon>
    </lineage>
</organism>
<dbReference type="PANTHER" id="PTHR10434:SF11">
    <property type="entry name" value="1-ACYL-SN-GLYCEROL-3-PHOSPHATE ACYLTRANSFERASE"/>
    <property type="match status" value="1"/>
</dbReference>
<evidence type="ECO:0000256" key="1">
    <source>
        <dbReference type="ARBA" id="ARBA00022679"/>
    </source>
</evidence>
<accession>A0ABY8C416</accession>
<proteinExistence type="predicted"/>
<evidence type="ECO:0000313" key="4">
    <source>
        <dbReference type="EMBL" id="WEG35425.1"/>
    </source>
</evidence>
<sequence length="236" mass="27385">MKNNNKARALPVSDLPDIYKSRYGWRLFTIRTVYIFMKLFWRIEVDDNFATCLSAEDREPVVLIANHQNFFDVPLIILALNPWVDWVCKCELFNIPLFGKFLQEWAAIPFDRSKVDLTAIKTIIQRLKAKRIVGIFPQGHRCRTEAELMQYRASATIVGLIRKAEAKVLVVGISGDFKFRSKIRLSTQKAFKLEERYNAGQSDDEIAYDLLKSAYDLAKRPYPAYSELKSHELQTK</sequence>
<dbReference type="GO" id="GO:0016746">
    <property type="term" value="F:acyltransferase activity"/>
    <property type="evidence" value="ECO:0007669"/>
    <property type="project" value="UniProtKB-KW"/>
</dbReference>
<dbReference type="Pfam" id="PF01553">
    <property type="entry name" value="Acyltransferase"/>
    <property type="match status" value="1"/>
</dbReference>
<gene>
    <name evidence="4" type="ORF">PYS61_05715</name>
</gene>
<protein>
    <submittedName>
        <fullName evidence="4">Lysophospholipid acyltransferase family protein</fullName>
    </submittedName>
</protein>
<evidence type="ECO:0000259" key="3">
    <source>
        <dbReference type="SMART" id="SM00563"/>
    </source>
</evidence>
<name>A0ABY8C416_9FIRM</name>
<reference evidence="4 5" key="1">
    <citation type="submission" date="2023-02" db="EMBL/GenBank/DDBJ databases">
        <title>Novel Oscillospiraceae bacterial genomes.</title>
        <authorList>
            <person name="Srinivasan S."/>
            <person name="Austin M.N."/>
            <person name="Fiedler T.L."/>
            <person name="Strenk S.M."/>
            <person name="Agnew K.J."/>
            <person name="Nagana Gowda G.A."/>
            <person name="Raftery D."/>
            <person name="Beamer M.A."/>
            <person name="Achilles S.L."/>
            <person name="Wiesenfeld H.C."/>
            <person name="Fredricks D.N."/>
            <person name="Hillier S.L."/>
        </authorList>
    </citation>
    <scope>NUCLEOTIDE SEQUENCE [LARGE SCALE GENOMIC DNA]</scope>
    <source>
        <strain evidence="4 5">CHIC02 1186E3-8</strain>
    </source>
</reference>
<feature type="domain" description="Phospholipid/glycerol acyltransferase" evidence="3">
    <location>
        <begin position="61"/>
        <end position="176"/>
    </location>
</feature>
<dbReference type="SMART" id="SM00563">
    <property type="entry name" value="PlsC"/>
    <property type="match status" value="1"/>
</dbReference>
<dbReference type="SUPFAM" id="SSF69593">
    <property type="entry name" value="Glycerol-3-phosphate (1)-acyltransferase"/>
    <property type="match status" value="1"/>
</dbReference>
<dbReference type="InterPro" id="IPR002123">
    <property type="entry name" value="Plipid/glycerol_acylTrfase"/>
</dbReference>